<dbReference type="RefSeq" id="WP_006057283.1">
    <property type="nucleotide sequence ID" value="NZ_GG657551.1"/>
</dbReference>
<dbReference type="eggNOG" id="COG1278">
    <property type="taxonomic scope" value="Bacteria"/>
</dbReference>
<protein>
    <recommendedName>
        <fullName evidence="1">DUF3825 domain-containing protein</fullName>
    </recommendedName>
</protein>
<accession>B9Y2P1</accession>
<dbReference type="HOGENOM" id="CLU_074580_0_0_9"/>
<evidence type="ECO:0000259" key="1">
    <source>
        <dbReference type="Pfam" id="PF12873"/>
    </source>
</evidence>
<organism evidence="2 3">
    <name type="scientific">Holdemania filiformis DSM 12042</name>
    <dbReference type="NCBI Taxonomy" id="545696"/>
    <lineage>
        <taxon>Bacteria</taxon>
        <taxon>Bacillati</taxon>
        <taxon>Bacillota</taxon>
        <taxon>Erysipelotrichia</taxon>
        <taxon>Erysipelotrichales</taxon>
        <taxon>Erysipelotrichaceae</taxon>
        <taxon>Holdemania</taxon>
    </lineage>
</organism>
<proteinExistence type="predicted"/>
<name>B9Y2P1_9FIRM</name>
<dbReference type="Proteomes" id="UP000005950">
    <property type="component" value="Unassembled WGS sequence"/>
</dbReference>
<evidence type="ECO:0000313" key="3">
    <source>
        <dbReference type="Proteomes" id="UP000005950"/>
    </source>
</evidence>
<evidence type="ECO:0000313" key="2">
    <source>
        <dbReference type="EMBL" id="EEF69733.1"/>
    </source>
</evidence>
<dbReference type="InterPro" id="IPR024437">
    <property type="entry name" value="DUF3825"/>
</dbReference>
<dbReference type="STRING" id="545696.HOLDEFILI_00066"/>
<dbReference type="AlphaFoldDB" id="B9Y2P1"/>
<dbReference type="OrthoDB" id="5493836at2"/>
<reference evidence="2 3" key="2">
    <citation type="submission" date="2009-02" db="EMBL/GenBank/DDBJ databases">
        <title>Draft genome sequence of Holdemania filiformis DSM 12042.</title>
        <authorList>
            <person name="Sudarsanam P."/>
            <person name="Ley R."/>
            <person name="Guruge J."/>
            <person name="Turnbaugh P.J."/>
            <person name="Mahowald M."/>
            <person name="Liep D."/>
            <person name="Gordon J."/>
        </authorList>
    </citation>
    <scope>NUCLEOTIDE SEQUENCE [LARGE SCALE GENOMIC DNA]</scope>
    <source>
        <strain evidence="2 3">DSM 12042</strain>
    </source>
</reference>
<dbReference type="EMBL" id="ACCF01000004">
    <property type="protein sequence ID" value="EEF69733.1"/>
    <property type="molecule type" value="Genomic_DNA"/>
</dbReference>
<dbReference type="Pfam" id="PF12873">
    <property type="entry name" value="DUF3825"/>
    <property type="match status" value="1"/>
</dbReference>
<sequence length="264" mass="30798">MNEKLKKMLTSDETSTLLFRFAYIGKKEEQIKYLAELANLAEKEIWTSPDGKDYDILLNYLQYTFDKAAKDDLVYFTPNDDYAAFNTGLLTENGEDIICMFNKFTGSQKFAMHLYGFKKESDYEFLNNFAETPPVVTYFDNPEKIYFDPNKKVVKNLDHILQDHTDRFSDELKNKGKLYISALLSSALDLTLKRCKRNYRIAVPQYYNDEITYLLPVNLDGHKMALAVGYVNNRYRVNTIFTLSMAYKNARLLMKPEADWLALE</sequence>
<reference evidence="2 3" key="1">
    <citation type="submission" date="2008-12" db="EMBL/GenBank/DDBJ databases">
        <authorList>
            <person name="Fulton L."/>
            <person name="Clifton S."/>
            <person name="Fulton B."/>
            <person name="Xu J."/>
            <person name="Minx P."/>
            <person name="Pepin K.H."/>
            <person name="Johnson M."/>
            <person name="Bhonagiri V."/>
            <person name="Nash W.E."/>
            <person name="Mardis E.R."/>
            <person name="Wilson R.K."/>
        </authorList>
    </citation>
    <scope>NUCLEOTIDE SEQUENCE [LARGE SCALE GENOMIC DNA]</scope>
    <source>
        <strain evidence="2 3">DSM 12042</strain>
    </source>
</reference>
<feature type="domain" description="DUF3825" evidence="1">
    <location>
        <begin position="37"/>
        <end position="260"/>
    </location>
</feature>
<gene>
    <name evidence="2" type="ORF">HOLDEFILI_00066</name>
</gene>
<comment type="caution">
    <text evidence="2">The sequence shown here is derived from an EMBL/GenBank/DDBJ whole genome shotgun (WGS) entry which is preliminary data.</text>
</comment>